<accession>A0ABP8VHG9</accession>
<evidence type="ECO:0000313" key="4">
    <source>
        <dbReference type="EMBL" id="GAA4664119.1"/>
    </source>
</evidence>
<name>A0ABP8VHG9_9MICO</name>
<comment type="similarity">
    <text evidence="1">Belongs to the P-Pant transferase superfamily. Gsp/Sfp/HetI/AcpT family.</text>
</comment>
<evidence type="ECO:0000259" key="3">
    <source>
        <dbReference type="Pfam" id="PF01648"/>
    </source>
</evidence>
<dbReference type="RefSeq" id="WP_345371989.1">
    <property type="nucleotide sequence ID" value="NZ_BAABLM010000001.1"/>
</dbReference>
<comment type="caution">
    <text evidence="4">The sequence shown here is derived from an EMBL/GenBank/DDBJ whole genome shotgun (WGS) entry which is preliminary data.</text>
</comment>
<dbReference type="Pfam" id="PF01648">
    <property type="entry name" value="ACPS"/>
    <property type="match status" value="1"/>
</dbReference>
<keyword evidence="5" id="KW-1185">Reference proteome</keyword>
<protein>
    <recommendedName>
        <fullName evidence="3">4'-phosphopantetheinyl transferase domain-containing protein</fullName>
    </recommendedName>
</protein>
<evidence type="ECO:0000256" key="1">
    <source>
        <dbReference type="ARBA" id="ARBA00010990"/>
    </source>
</evidence>
<dbReference type="PANTHER" id="PTHR12215:SF10">
    <property type="entry name" value="L-AMINOADIPATE-SEMIALDEHYDE DEHYDROGENASE-PHOSPHOPANTETHEINYL TRANSFERASE"/>
    <property type="match status" value="1"/>
</dbReference>
<dbReference type="InterPro" id="IPR008278">
    <property type="entry name" value="4-PPantetheinyl_Trfase_dom"/>
</dbReference>
<dbReference type="InterPro" id="IPR050559">
    <property type="entry name" value="P-Pant_transferase_sf"/>
</dbReference>
<reference evidence="5" key="1">
    <citation type="journal article" date="2019" name="Int. J. Syst. Evol. Microbiol.">
        <title>The Global Catalogue of Microorganisms (GCM) 10K type strain sequencing project: providing services to taxonomists for standard genome sequencing and annotation.</title>
        <authorList>
            <consortium name="The Broad Institute Genomics Platform"/>
            <consortium name="The Broad Institute Genome Sequencing Center for Infectious Disease"/>
            <person name="Wu L."/>
            <person name="Ma J."/>
        </authorList>
    </citation>
    <scope>NUCLEOTIDE SEQUENCE [LARGE SCALE GENOMIC DNA]</scope>
    <source>
        <strain evidence="5">JCM 18956</strain>
    </source>
</reference>
<feature type="domain" description="4'-phosphopantetheinyl transferase" evidence="3">
    <location>
        <begin position="112"/>
        <end position="169"/>
    </location>
</feature>
<keyword evidence="2" id="KW-0808">Transferase</keyword>
<dbReference type="PANTHER" id="PTHR12215">
    <property type="entry name" value="PHOSPHOPANTETHEINE TRANSFERASE"/>
    <property type="match status" value="1"/>
</dbReference>
<organism evidence="4 5">
    <name type="scientific">Frondihabitans cladoniiphilus</name>
    <dbReference type="NCBI Taxonomy" id="715785"/>
    <lineage>
        <taxon>Bacteria</taxon>
        <taxon>Bacillati</taxon>
        <taxon>Actinomycetota</taxon>
        <taxon>Actinomycetes</taxon>
        <taxon>Micrococcales</taxon>
        <taxon>Microbacteriaceae</taxon>
        <taxon>Frondihabitans</taxon>
    </lineage>
</organism>
<evidence type="ECO:0000313" key="5">
    <source>
        <dbReference type="Proteomes" id="UP001501295"/>
    </source>
</evidence>
<gene>
    <name evidence="4" type="ORF">GCM10025780_01100</name>
</gene>
<dbReference type="SUPFAM" id="SSF56214">
    <property type="entry name" value="4'-phosphopantetheinyl transferase"/>
    <property type="match status" value="2"/>
</dbReference>
<dbReference type="EMBL" id="BAABLM010000001">
    <property type="protein sequence ID" value="GAA4664119.1"/>
    <property type="molecule type" value="Genomic_DNA"/>
</dbReference>
<sequence length="200" mass="21237">MGTLMWLVDLDAEGGDEAAASAAHPWLDEAERARAAALTEADDRRRYVQAHLVLRRLLGEARGVLPAEVRIPRSPCLACGDLHGRPVVPGGPHFSLSRSGRWAAIAIDEDARVGIDIEIAQAASRLEPLRSELLSDGETAGPDGLLRLWVRKEAYLKATGAGLTRPMSTVGADELRAVVDLELPDGLVGALATLPTGTGR</sequence>
<proteinExistence type="inferred from homology"/>
<dbReference type="Proteomes" id="UP001501295">
    <property type="component" value="Unassembled WGS sequence"/>
</dbReference>
<dbReference type="InterPro" id="IPR037143">
    <property type="entry name" value="4-PPantetheinyl_Trfase_dom_sf"/>
</dbReference>
<evidence type="ECO:0000256" key="2">
    <source>
        <dbReference type="ARBA" id="ARBA00022679"/>
    </source>
</evidence>
<dbReference type="Gene3D" id="3.90.470.20">
    <property type="entry name" value="4'-phosphopantetheinyl transferase domain"/>
    <property type="match status" value="1"/>
</dbReference>